<comment type="caution">
    <text evidence="1">The sequence shown here is derived from an EMBL/GenBank/DDBJ whole genome shotgun (WGS) entry which is preliminary data.</text>
</comment>
<evidence type="ECO:0000313" key="1">
    <source>
        <dbReference type="EMBL" id="KAK1431548.1"/>
    </source>
</evidence>
<sequence>MLKLIKTRENPHDLTRDILINNFFFIRTLQSFDYRRHTEENHRRRTLRRLSFLTFFSRRNCKHTSIDPTISQSINRFSLSSLQNL</sequence>
<reference evidence="1" key="1">
    <citation type="journal article" date="2023" name="bioRxiv">
        <title>Improved chromosome-level genome assembly for marigold (Tagetes erecta).</title>
        <authorList>
            <person name="Jiang F."/>
            <person name="Yuan L."/>
            <person name="Wang S."/>
            <person name="Wang H."/>
            <person name="Xu D."/>
            <person name="Wang A."/>
            <person name="Fan W."/>
        </authorList>
    </citation>
    <scope>NUCLEOTIDE SEQUENCE</scope>
    <source>
        <strain evidence="1">WSJ</strain>
        <tissue evidence="1">Leaf</tissue>
    </source>
</reference>
<dbReference type="Proteomes" id="UP001229421">
    <property type="component" value="Unassembled WGS sequence"/>
</dbReference>
<dbReference type="EMBL" id="JAUHHV010000002">
    <property type="protein sequence ID" value="KAK1431548.1"/>
    <property type="molecule type" value="Genomic_DNA"/>
</dbReference>
<gene>
    <name evidence="1" type="ORF">QVD17_08008</name>
</gene>
<proteinExistence type="predicted"/>
<accession>A0AAD8KZ04</accession>
<keyword evidence="2" id="KW-1185">Reference proteome</keyword>
<organism evidence="1 2">
    <name type="scientific">Tagetes erecta</name>
    <name type="common">African marigold</name>
    <dbReference type="NCBI Taxonomy" id="13708"/>
    <lineage>
        <taxon>Eukaryota</taxon>
        <taxon>Viridiplantae</taxon>
        <taxon>Streptophyta</taxon>
        <taxon>Embryophyta</taxon>
        <taxon>Tracheophyta</taxon>
        <taxon>Spermatophyta</taxon>
        <taxon>Magnoliopsida</taxon>
        <taxon>eudicotyledons</taxon>
        <taxon>Gunneridae</taxon>
        <taxon>Pentapetalae</taxon>
        <taxon>asterids</taxon>
        <taxon>campanulids</taxon>
        <taxon>Asterales</taxon>
        <taxon>Asteraceae</taxon>
        <taxon>Asteroideae</taxon>
        <taxon>Heliantheae alliance</taxon>
        <taxon>Tageteae</taxon>
        <taxon>Tagetes</taxon>
    </lineage>
</organism>
<evidence type="ECO:0000313" key="2">
    <source>
        <dbReference type="Proteomes" id="UP001229421"/>
    </source>
</evidence>
<protein>
    <submittedName>
        <fullName evidence="1">Uncharacterized protein</fullName>
    </submittedName>
</protein>
<name>A0AAD8KZ04_TARER</name>
<dbReference type="AlphaFoldDB" id="A0AAD8KZ04"/>